<dbReference type="InterPro" id="IPR014032">
    <property type="entry name" value="Peptidase_A24A_bac"/>
</dbReference>
<feature type="transmembrane region" description="Helical" evidence="10">
    <location>
        <begin position="203"/>
        <end position="228"/>
    </location>
</feature>
<dbReference type="Pfam" id="PF01478">
    <property type="entry name" value="Peptidase_A24"/>
    <property type="match status" value="1"/>
</dbReference>
<accession>A0A8X8GDT5</accession>
<feature type="transmembrane region" description="Helical" evidence="10">
    <location>
        <begin position="6"/>
        <end position="29"/>
    </location>
</feature>
<reference evidence="13" key="1">
    <citation type="journal article" date="2021" name="ISME J.">
        <title>Genomic evolution of the class Acidithiobacillia: deep-branching Proteobacteria living in extreme acidic conditions.</title>
        <authorList>
            <person name="Moya-Beltran A."/>
            <person name="Beard S."/>
            <person name="Rojas-Villalobos C."/>
            <person name="Issotta F."/>
            <person name="Gallardo Y."/>
            <person name="Ulloa R."/>
            <person name="Giaveno A."/>
            <person name="Degli Esposti M."/>
            <person name="Johnson D.B."/>
            <person name="Quatrini R."/>
        </authorList>
    </citation>
    <scope>NUCLEOTIDE SEQUENCE</scope>
    <source>
        <strain evidence="13">DSM 583</strain>
    </source>
</reference>
<feature type="domain" description="Prepilin peptidase A24 N-terminal" evidence="12">
    <location>
        <begin position="15"/>
        <end position="97"/>
    </location>
</feature>
<feature type="transmembrane region" description="Helical" evidence="10">
    <location>
        <begin position="240"/>
        <end position="263"/>
    </location>
</feature>
<keyword evidence="9" id="KW-0645">Protease</keyword>
<evidence type="ECO:0000256" key="4">
    <source>
        <dbReference type="ARBA" id="ARBA00022519"/>
    </source>
</evidence>
<evidence type="ECO:0000313" key="14">
    <source>
        <dbReference type="Proteomes" id="UP000887300"/>
    </source>
</evidence>
<keyword evidence="9" id="KW-0511">Multifunctional enzyme</keyword>
<evidence type="ECO:0000256" key="5">
    <source>
        <dbReference type="ARBA" id="ARBA00022692"/>
    </source>
</evidence>
<dbReference type="EC" id="2.1.1.-" evidence="9"/>
<dbReference type="EMBL" id="JABBHS010000514">
    <property type="protein sequence ID" value="MBU2724798.1"/>
    <property type="molecule type" value="Genomic_DNA"/>
</dbReference>
<feature type="transmembrane region" description="Helical" evidence="10">
    <location>
        <begin position="163"/>
        <end position="182"/>
    </location>
</feature>
<keyword evidence="6 10" id="KW-1133">Transmembrane helix</keyword>
<dbReference type="Proteomes" id="UP000887300">
    <property type="component" value="Unassembled WGS sequence"/>
</dbReference>
<keyword evidence="4" id="KW-0997">Cell inner membrane</keyword>
<dbReference type="GO" id="GO:0005886">
    <property type="term" value="C:plasma membrane"/>
    <property type="evidence" value="ECO:0007669"/>
    <property type="project" value="UniProtKB-SubCell"/>
</dbReference>
<feature type="domain" description="Prepilin type IV endopeptidase peptidase" evidence="11">
    <location>
        <begin position="108"/>
        <end position="225"/>
    </location>
</feature>
<evidence type="ECO:0000256" key="9">
    <source>
        <dbReference type="RuleBase" id="RU003794"/>
    </source>
</evidence>
<protein>
    <recommendedName>
        <fullName evidence="9">Prepilin leader peptidase/N-methyltransferase</fullName>
        <ecNumber evidence="9">2.1.1.-</ecNumber>
        <ecNumber evidence="9">3.4.23.43</ecNumber>
    </recommendedName>
</protein>
<gene>
    <name evidence="13" type="ORF">HF568_16725</name>
</gene>
<dbReference type="Gene3D" id="1.20.120.1220">
    <property type="match status" value="1"/>
</dbReference>
<evidence type="ECO:0000256" key="3">
    <source>
        <dbReference type="ARBA" id="ARBA00022475"/>
    </source>
</evidence>
<dbReference type="GO" id="GO:0004190">
    <property type="term" value="F:aspartic-type endopeptidase activity"/>
    <property type="evidence" value="ECO:0007669"/>
    <property type="project" value="UniProtKB-EC"/>
</dbReference>
<sequence length="265" mass="28545">MANVPLPYFLAGLGIVGMMVGSFLNVVIYRVPNHQSIAYPPSQCPKCGHRLRPWENIPVLSWVALSGRCSSCKTSISAQYPAIEILTAALTMLVGWQLGTVPHLLAALLFTWAILALSVIDLKAQLLSDAITKPGIIMGLCFSMLSLWHPADAWAFVGPVNAVIGTIAGYGSLWLVATAYRWRTGKTGMGGGDFKLLAMVGAWLGWQVVLMTIFLAAITGGAVALLYLLSGKGRHFAMPFGPYLALGAWLMMLWPQPIIAVYLSL</sequence>
<dbReference type="InterPro" id="IPR010627">
    <property type="entry name" value="Prepilin_pept_A24_N"/>
</dbReference>
<feature type="transmembrane region" description="Helical" evidence="10">
    <location>
        <begin position="104"/>
        <end position="122"/>
    </location>
</feature>
<dbReference type="InterPro" id="IPR000045">
    <property type="entry name" value="Prepilin_IV_endopep_pep"/>
</dbReference>
<comment type="catalytic activity">
    <reaction evidence="9">
        <text>Typically cleaves a -Gly-|-Phe- bond to release an N-terminal, basic peptide of 5-8 residues from type IV prepilin, and then N-methylates the new N-terminal amino group, the methyl donor being S-adenosyl-L-methionine.</text>
        <dbReference type="EC" id="3.4.23.43"/>
    </reaction>
</comment>
<evidence type="ECO:0000256" key="7">
    <source>
        <dbReference type="ARBA" id="ARBA00023136"/>
    </source>
</evidence>
<comment type="similarity">
    <text evidence="2 8">Belongs to the peptidase A24 family.</text>
</comment>
<evidence type="ECO:0000313" key="13">
    <source>
        <dbReference type="EMBL" id="MBU2724798.1"/>
    </source>
</evidence>
<keyword evidence="3" id="KW-1003">Cell membrane</keyword>
<dbReference type="AlphaFoldDB" id="A0A8X8GDT5"/>
<evidence type="ECO:0000256" key="8">
    <source>
        <dbReference type="RuleBase" id="RU003793"/>
    </source>
</evidence>
<dbReference type="PANTHER" id="PTHR30487:SF0">
    <property type="entry name" value="PREPILIN LEADER PEPTIDASE_N-METHYLTRANSFERASE-RELATED"/>
    <property type="match status" value="1"/>
</dbReference>
<organism evidence="13 14">
    <name type="scientific">Acidithiobacillus ferridurans</name>
    <dbReference type="NCBI Taxonomy" id="1232575"/>
    <lineage>
        <taxon>Bacteria</taxon>
        <taxon>Pseudomonadati</taxon>
        <taxon>Pseudomonadota</taxon>
        <taxon>Acidithiobacillia</taxon>
        <taxon>Acidithiobacillales</taxon>
        <taxon>Acidithiobacillaceae</taxon>
        <taxon>Acidithiobacillus</taxon>
    </lineage>
</organism>
<evidence type="ECO:0000256" key="1">
    <source>
        <dbReference type="ARBA" id="ARBA00004429"/>
    </source>
</evidence>
<dbReference type="GO" id="GO:0032259">
    <property type="term" value="P:methylation"/>
    <property type="evidence" value="ECO:0007669"/>
    <property type="project" value="UniProtKB-KW"/>
</dbReference>
<dbReference type="PANTHER" id="PTHR30487">
    <property type="entry name" value="TYPE 4 PREPILIN-LIKE PROTEINS LEADER PEPTIDE-PROCESSING ENZYME"/>
    <property type="match status" value="1"/>
</dbReference>
<dbReference type="RefSeq" id="WP_215885933.1">
    <property type="nucleotide sequence ID" value="NZ_CP134225.1"/>
</dbReference>
<evidence type="ECO:0000259" key="11">
    <source>
        <dbReference type="Pfam" id="PF01478"/>
    </source>
</evidence>
<keyword evidence="7 10" id="KW-0472">Membrane</keyword>
<evidence type="ECO:0000256" key="10">
    <source>
        <dbReference type="SAM" id="Phobius"/>
    </source>
</evidence>
<keyword evidence="5 9" id="KW-0812">Transmembrane</keyword>
<evidence type="ECO:0000256" key="6">
    <source>
        <dbReference type="ARBA" id="ARBA00022989"/>
    </source>
</evidence>
<comment type="function">
    <text evidence="9">Plays an essential role in type IV pili and type II pseudopili formation by proteolytically removing the leader sequence from substrate proteins and subsequently monomethylating the alpha-amino group of the newly exposed N-terminal phenylalanine.</text>
</comment>
<comment type="caution">
    <text evidence="13">The sequence shown here is derived from an EMBL/GenBank/DDBJ whole genome shotgun (WGS) entry which is preliminary data.</text>
</comment>
<dbReference type="GO" id="GO:0006465">
    <property type="term" value="P:signal peptide processing"/>
    <property type="evidence" value="ECO:0007669"/>
    <property type="project" value="TreeGrafter"/>
</dbReference>
<name>A0A8X8GDT5_ACIFI</name>
<keyword evidence="9" id="KW-0378">Hydrolase</keyword>
<dbReference type="Pfam" id="PF06750">
    <property type="entry name" value="A24_N_bact"/>
    <property type="match status" value="1"/>
</dbReference>
<proteinExistence type="inferred from homology"/>
<keyword evidence="9" id="KW-0489">Methyltransferase</keyword>
<dbReference type="EC" id="3.4.23.43" evidence="9"/>
<evidence type="ECO:0000259" key="12">
    <source>
        <dbReference type="Pfam" id="PF06750"/>
    </source>
</evidence>
<dbReference type="PRINTS" id="PR00864">
    <property type="entry name" value="PREPILNPTASE"/>
</dbReference>
<keyword evidence="9" id="KW-0808">Transferase</keyword>
<dbReference type="GO" id="GO:0008168">
    <property type="term" value="F:methyltransferase activity"/>
    <property type="evidence" value="ECO:0007669"/>
    <property type="project" value="UniProtKB-KW"/>
</dbReference>
<comment type="subcellular location">
    <subcellularLocation>
        <location evidence="1">Cell inner membrane</location>
        <topology evidence="1">Multi-pass membrane protein</topology>
    </subcellularLocation>
    <subcellularLocation>
        <location evidence="9">Cell membrane</location>
        <topology evidence="9">Multi-pass membrane protein</topology>
    </subcellularLocation>
</comment>
<dbReference type="InterPro" id="IPR050882">
    <property type="entry name" value="Prepilin_peptidase/N-MTase"/>
</dbReference>
<evidence type="ECO:0000256" key="2">
    <source>
        <dbReference type="ARBA" id="ARBA00005801"/>
    </source>
</evidence>